<dbReference type="FunFam" id="3.60.20.10:FF:000006">
    <property type="entry name" value="Glutamine--fructose-6-phosphate aminotransferase [isomerizing]"/>
    <property type="match status" value="1"/>
</dbReference>
<dbReference type="InterPro" id="IPR001347">
    <property type="entry name" value="SIS_dom"/>
</dbReference>
<dbReference type="GO" id="GO:0006487">
    <property type="term" value="P:protein N-linked glycosylation"/>
    <property type="evidence" value="ECO:0007669"/>
    <property type="project" value="TreeGrafter"/>
</dbReference>
<evidence type="ECO:0000313" key="15">
    <source>
        <dbReference type="Proteomes" id="UP000216057"/>
    </source>
</evidence>
<accession>A0A261G9I8</accession>
<evidence type="ECO:0000256" key="3">
    <source>
        <dbReference type="ARBA" id="ARBA00012916"/>
    </source>
</evidence>
<dbReference type="Gene3D" id="3.60.20.10">
    <property type="entry name" value="Glutamine Phosphoribosylpyrophosphate, subunit 1, domain 1"/>
    <property type="match status" value="1"/>
</dbReference>
<dbReference type="NCBIfam" id="TIGR01135">
    <property type="entry name" value="glmS"/>
    <property type="match status" value="1"/>
</dbReference>
<dbReference type="RefSeq" id="WP_094636706.1">
    <property type="nucleotide sequence ID" value="NZ_CP062938.1"/>
</dbReference>
<dbReference type="Proteomes" id="UP000593943">
    <property type="component" value="Chromosome"/>
</dbReference>
<protein>
    <recommendedName>
        <fullName evidence="4 10">Glutamine--fructose-6-phosphate aminotransferase [isomerizing]</fullName>
        <ecNumber evidence="3 10">2.6.1.16</ecNumber>
    </recommendedName>
    <alternativeName>
        <fullName evidence="10">D-fructose-6-phosphate amidotransferase</fullName>
    </alternativeName>
    <alternativeName>
        <fullName evidence="10">GFAT</fullName>
    </alternativeName>
    <alternativeName>
        <fullName evidence="10">Glucosamine-6-phosphate synthase</fullName>
    </alternativeName>
    <alternativeName>
        <fullName evidence="10">Hexosephosphate aminotransferase</fullName>
    </alternativeName>
    <alternativeName>
        <fullName evidence="10">L-glutamine--D-fructose-6-phosphate amidotransferase</fullName>
    </alternativeName>
</protein>
<dbReference type="EMBL" id="MWWZ01000006">
    <property type="protein sequence ID" value="OZG68089.1"/>
    <property type="molecule type" value="Genomic_DNA"/>
</dbReference>
<dbReference type="InterPro" id="IPR047084">
    <property type="entry name" value="GFAT_N"/>
</dbReference>
<gene>
    <name evidence="10 14" type="primary">glmS</name>
    <name evidence="14" type="ORF">BE0216_04695</name>
    <name evidence="13" type="ORF">BEUL_1100</name>
</gene>
<reference evidence="13 15" key="1">
    <citation type="journal article" date="2017" name="BMC Genomics">
        <title>Comparative genomic and phylogenomic analyses of the Bifidobacteriaceae family.</title>
        <authorList>
            <person name="Lugli G.A."/>
            <person name="Milani C."/>
            <person name="Turroni F."/>
            <person name="Duranti S."/>
            <person name="Mancabelli L."/>
            <person name="Mangifesta M."/>
            <person name="Ferrario C."/>
            <person name="Modesto M."/>
            <person name="Mattarelli P."/>
            <person name="Jiri K."/>
            <person name="van Sinderen D."/>
            <person name="Ventura M."/>
        </authorList>
    </citation>
    <scope>NUCLEOTIDE SEQUENCE [LARGE SCALE GENOMIC DNA]</scope>
    <source>
        <strain evidence="13 15">DSM 100216</strain>
    </source>
</reference>
<dbReference type="InterPro" id="IPR046348">
    <property type="entry name" value="SIS_dom_sf"/>
</dbReference>
<dbReference type="EC" id="2.6.1.16" evidence="3 10"/>
<dbReference type="OrthoDB" id="9761808at2"/>
<dbReference type="Pfam" id="PF13522">
    <property type="entry name" value="GATase_6"/>
    <property type="match status" value="1"/>
</dbReference>
<evidence type="ECO:0000256" key="4">
    <source>
        <dbReference type="ARBA" id="ARBA00016090"/>
    </source>
</evidence>
<comment type="subunit">
    <text evidence="10">Homodimer.</text>
</comment>
<evidence type="ECO:0000256" key="10">
    <source>
        <dbReference type="HAMAP-Rule" id="MF_00164"/>
    </source>
</evidence>
<evidence type="ECO:0000259" key="11">
    <source>
        <dbReference type="PROSITE" id="PS51278"/>
    </source>
</evidence>
<feature type="domain" description="SIS" evidence="12">
    <location>
        <begin position="302"/>
        <end position="441"/>
    </location>
</feature>
<evidence type="ECO:0000256" key="5">
    <source>
        <dbReference type="ARBA" id="ARBA00022490"/>
    </source>
</evidence>
<comment type="function">
    <text evidence="10">Catalyzes the first step in hexosamine metabolism, converting fructose-6P into glucosamine-6P using glutamine as a nitrogen source.</text>
</comment>
<feature type="active site" description="Nucleophile; for GATase activity" evidence="10">
    <location>
        <position position="2"/>
    </location>
</feature>
<dbReference type="CDD" id="cd05009">
    <property type="entry name" value="SIS_GlmS_GlmD_2"/>
    <property type="match status" value="1"/>
</dbReference>
<dbReference type="CDD" id="cd00714">
    <property type="entry name" value="GFAT"/>
    <property type="match status" value="1"/>
</dbReference>
<feature type="domain" description="SIS" evidence="12">
    <location>
        <begin position="475"/>
        <end position="620"/>
    </location>
</feature>
<dbReference type="InterPro" id="IPR035490">
    <property type="entry name" value="GlmS/FrlB_SIS"/>
</dbReference>
<reference evidence="14 16" key="2">
    <citation type="submission" date="2020-10" db="EMBL/GenBank/DDBJ databases">
        <title>Genome sequencing of Bifidobacterium eulemuris_DSMZ_100216.</title>
        <authorList>
            <person name="Kim J."/>
        </authorList>
    </citation>
    <scope>NUCLEOTIDE SEQUENCE [LARGE SCALE GENOMIC DNA]</scope>
    <source>
        <strain evidence="14 16">DSM 100216</strain>
    </source>
</reference>
<dbReference type="GO" id="GO:0006047">
    <property type="term" value="P:UDP-N-acetylglucosamine metabolic process"/>
    <property type="evidence" value="ECO:0007669"/>
    <property type="project" value="TreeGrafter"/>
</dbReference>
<dbReference type="GO" id="GO:0005975">
    <property type="term" value="P:carbohydrate metabolic process"/>
    <property type="evidence" value="ECO:0007669"/>
    <property type="project" value="UniProtKB-UniRule"/>
</dbReference>
<evidence type="ECO:0000256" key="8">
    <source>
        <dbReference type="ARBA" id="ARBA00022737"/>
    </source>
</evidence>
<dbReference type="PANTHER" id="PTHR10937:SF0">
    <property type="entry name" value="GLUTAMINE--FRUCTOSE-6-PHOSPHATE TRANSAMINASE (ISOMERIZING)"/>
    <property type="match status" value="1"/>
</dbReference>
<evidence type="ECO:0000313" key="16">
    <source>
        <dbReference type="Proteomes" id="UP000593943"/>
    </source>
</evidence>
<evidence type="ECO:0000256" key="1">
    <source>
        <dbReference type="ARBA" id="ARBA00001031"/>
    </source>
</evidence>
<dbReference type="InterPro" id="IPR017932">
    <property type="entry name" value="GATase_2_dom"/>
</dbReference>
<evidence type="ECO:0000313" key="14">
    <source>
        <dbReference type="EMBL" id="QOL31844.1"/>
    </source>
</evidence>
<name>A0A261G9I8_9BIFI</name>
<dbReference type="InterPro" id="IPR005855">
    <property type="entry name" value="GFAT"/>
</dbReference>
<dbReference type="FunFam" id="3.40.50.10490:FF:000001">
    <property type="entry name" value="Glutamine--fructose-6-phosphate aminotransferase [isomerizing]"/>
    <property type="match status" value="1"/>
</dbReference>
<dbReference type="PANTHER" id="PTHR10937">
    <property type="entry name" value="GLUCOSAMINE--FRUCTOSE-6-PHOSPHATE AMINOTRANSFERASE, ISOMERIZING"/>
    <property type="match status" value="1"/>
</dbReference>
<keyword evidence="7 10" id="KW-0808">Transferase</keyword>
<feature type="initiator methionine" description="Removed" evidence="10">
    <location>
        <position position="1"/>
    </location>
</feature>
<organism evidence="13 15">
    <name type="scientific">Bifidobacterium eulemuris</name>
    <dbReference type="NCBI Taxonomy" id="1765219"/>
    <lineage>
        <taxon>Bacteria</taxon>
        <taxon>Bacillati</taxon>
        <taxon>Actinomycetota</taxon>
        <taxon>Actinomycetes</taxon>
        <taxon>Bifidobacteriales</taxon>
        <taxon>Bifidobacteriaceae</taxon>
        <taxon>Bifidobacterium</taxon>
    </lineage>
</organism>
<feature type="domain" description="Glutamine amidotransferase type-2" evidence="11">
    <location>
        <begin position="2"/>
        <end position="233"/>
    </location>
</feature>
<dbReference type="AlphaFoldDB" id="A0A261G9I8"/>
<dbReference type="KEGG" id="beu:BE0216_04695"/>
<sequence length="630" mass="68634">MCGIVGYAGNLETACDKPLEVCLQGLARLEYRGYDSAGVALTAPGMDHVEVRKKAGRLANLTEDIERRPMPQATVAIGHTRWATNGVPSDVNAHPHTSRDGKVAIIHNGIIENASQLRLDLQAEGYRFASKTDTEVAAKLLGKIVDAIIAEEGKPDLFKAVRRMARMLEGAFTILATDCRQPGIVVGARHDSPLVVGLGEGENFLGSDVAAFVAYTKHALEVGQDQCVCVSAENVVVNDFYGNVIENPATYTVDWDASAAEKGGWDSFMDKEIHEDPAAVQRTLLGRFDERGDITLDEVRIDDHDFKSIDKIIVIACGTAAYAGQVAKYAIEHWVRVPVEVELAHEFRYRDPILTPRTLVVAISQSGETMDTLMALRHAREQGSKVLAICNTQGASIPRESDAVLYTHAGPEVAVASTKAFVAQVTASYLLGLYLAQVKGAMFRDEIRQILDALKDMPAKIQWILDTQMTAVHEAAADMVDAHSFLFLGRHVGYPVAMEGALKLKEIAYTFTEGFAAGELKHGPIALVDEGEPVVFIVPPSHGRDVLHAKVLSGIEEVKARGAYIIAVAERGDKDVERYADVVFWRPECPTLLSPLVDVVPLQIFAMDMAKLKGYDVDKPRNLAKSVTVE</sequence>
<dbReference type="CDD" id="cd05008">
    <property type="entry name" value="SIS_GlmS_GlmD_1"/>
    <property type="match status" value="1"/>
</dbReference>
<keyword evidence="5 10" id="KW-0963">Cytoplasm</keyword>
<evidence type="ECO:0000256" key="2">
    <source>
        <dbReference type="ARBA" id="ARBA00004496"/>
    </source>
</evidence>
<keyword evidence="8" id="KW-0677">Repeat</keyword>
<dbReference type="GO" id="GO:0005829">
    <property type="term" value="C:cytosol"/>
    <property type="evidence" value="ECO:0007669"/>
    <property type="project" value="TreeGrafter"/>
</dbReference>
<proteinExistence type="inferred from homology"/>
<dbReference type="Proteomes" id="UP000216057">
    <property type="component" value="Unassembled WGS sequence"/>
</dbReference>
<keyword evidence="6 10" id="KW-0032">Aminotransferase</keyword>
<comment type="subcellular location">
    <subcellularLocation>
        <location evidence="2 10">Cytoplasm</location>
    </subcellularLocation>
</comment>
<dbReference type="Pfam" id="PF01380">
    <property type="entry name" value="SIS"/>
    <property type="match status" value="2"/>
</dbReference>
<dbReference type="SUPFAM" id="SSF53697">
    <property type="entry name" value="SIS domain"/>
    <property type="match status" value="1"/>
</dbReference>
<dbReference type="GO" id="GO:0097367">
    <property type="term" value="F:carbohydrate derivative binding"/>
    <property type="evidence" value="ECO:0007669"/>
    <property type="project" value="InterPro"/>
</dbReference>
<dbReference type="HAMAP" id="MF_00164">
    <property type="entry name" value="GlmS"/>
    <property type="match status" value="1"/>
</dbReference>
<evidence type="ECO:0000256" key="6">
    <source>
        <dbReference type="ARBA" id="ARBA00022576"/>
    </source>
</evidence>
<keyword evidence="9" id="KW-0315">Glutamine amidotransferase</keyword>
<evidence type="ECO:0000256" key="7">
    <source>
        <dbReference type="ARBA" id="ARBA00022679"/>
    </source>
</evidence>
<evidence type="ECO:0000259" key="12">
    <source>
        <dbReference type="PROSITE" id="PS51464"/>
    </source>
</evidence>
<dbReference type="InterPro" id="IPR029055">
    <property type="entry name" value="Ntn_hydrolases_N"/>
</dbReference>
<dbReference type="Gene3D" id="3.40.50.10490">
    <property type="entry name" value="Glucose-6-phosphate isomerase like protein, domain 1"/>
    <property type="match status" value="2"/>
</dbReference>
<dbReference type="PROSITE" id="PS51278">
    <property type="entry name" value="GATASE_TYPE_2"/>
    <property type="match status" value="1"/>
</dbReference>
<dbReference type="EMBL" id="CP062938">
    <property type="protein sequence ID" value="QOL31844.1"/>
    <property type="molecule type" value="Genomic_DNA"/>
</dbReference>
<dbReference type="InterPro" id="IPR035466">
    <property type="entry name" value="GlmS/AgaS_SIS"/>
</dbReference>
<dbReference type="GO" id="GO:0006002">
    <property type="term" value="P:fructose 6-phosphate metabolic process"/>
    <property type="evidence" value="ECO:0007669"/>
    <property type="project" value="TreeGrafter"/>
</dbReference>
<comment type="catalytic activity">
    <reaction evidence="1 10">
        <text>D-fructose 6-phosphate + L-glutamine = D-glucosamine 6-phosphate + L-glutamate</text>
        <dbReference type="Rhea" id="RHEA:13237"/>
        <dbReference type="ChEBI" id="CHEBI:29985"/>
        <dbReference type="ChEBI" id="CHEBI:58359"/>
        <dbReference type="ChEBI" id="CHEBI:58725"/>
        <dbReference type="ChEBI" id="CHEBI:61527"/>
        <dbReference type="EC" id="2.6.1.16"/>
    </reaction>
</comment>
<evidence type="ECO:0000256" key="9">
    <source>
        <dbReference type="ARBA" id="ARBA00022962"/>
    </source>
</evidence>
<dbReference type="GO" id="GO:0004360">
    <property type="term" value="F:glutamine-fructose-6-phosphate transaminase (isomerizing) activity"/>
    <property type="evidence" value="ECO:0007669"/>
    <property type="project" value="UniProtKB-UniRule"/>
</dbReference>
<feature type="active site" description="For Fru-6P isomerization activity" evidence="10">
    <location>
        <position position="625"/>
    </location>
</feature>
<dbReference type="NCBIfam" id="NF001484">
    <property type="entry name" value="PRK00331.1"/>
    <property type="match status" value="1"/>
</dbReference>
<dbReference type="SUPFAM" id="SSF56235">
    <property type="entry name" value="N-terminal nucleophile aminohydrolases (Ntn hydrolases)"/>
    <property type="match status" value="1"/>
</dbReference>
<keyword evidence="16" id="KW-1185">Reference proteome</keyword>
<evidence type="ECO:0000313" key="13">
    <source>
        <dbReference type="EMBL" id="OZG68089.1"/>
    </source>
</evidence>
<dbReference type="PROSITE" id="PS51464">
    <property type="entry name" value="SIS"/>
    <property type="match status" value="2"/>
</dbReference>